<dbReference type="PROSITE" id="PS51318">
    <property type="entry name" value="TAT"/>
    <property type="match status" value="1"/>
</dbReference>
<evidence type="ECO:0000313" key="1">
    <source>
        <dbReference type="EMBL" id="CDX34264.1"/>
    </source>
</evidence>
<name>A0A090EYD5_MESPL</name>
<accession>A0A090EYD5</accession>
<dbReference type="AlphaFoldDB" id="A0A090EYD5"/>
<evidence type="ECO:0000313" key="2">
    <source>
        <dbReference type="Proteomes" id="UP000046373"/>
    </source>
</evidence>
<sequence length="75" mass="7588">MIGKRKERTERFFLAGASAAGAATGAAGWTGISGASVDGWALALGKVRTSAVAGALEDMGISLDVSQTEPFGSNW</sequence>
<dbReference type="Proteomes" id="UP000046373">
    <property type="component" value="Unassembled WGS sequence"/>
</dbReference>
<gene>
    <name evidence="1" type="ORF">MPLDJ20_180065</name>
</gene>
<proteinExistence type="predicted"/>
<dbReference type="EMBL" id="CCNB01000010">
    <property type="protein sequence ID" value="CDX34264.1"/>
    <property type="molecule type" value="Genomic_DNA"/>
</dbReference>
<dbReference type="InterPro" id="IPR006311">
    <property type="entry name" value="TAT_signal"/>
</dbReference>
<organism evidence="1 2">
    <name type="scientific">Mesorhizobium plurifarium</name>
    <dbReference type="NCBI Taxonomy" id="69974"/>
    <lineage>
        <taxon>Bacteria</taxon>
        <taxon>Pseudomonadati</taxon>
        <taxon>Pseudomonadota</taxon>
        <taxon>Alphaproteobacteria</taxon>
        <taxon>Hyphomicrobiales</taxon>
        <taxon>Phyllobacteriaceae</taxon>
        <taxon>Mesorhizobium</taxon>
    </lineage>
</organism>
<protein>
    <submittedName>
        <fullName evidence="1">Uncharacterized protein</fullName>
    </submittedName>
</protein>
<reference evidence="1 2" key="1">
    <citation type="submission" date="2014-08" db="EMBL/GenBank/DDBJ databases">
        <authorList>
            <person name="Moulin Lionel"/>
        </authorList>
    </citation>
    <scope>NUCLEOTIDE SEQUENCE [LARGE SCALE GENOMIC DNA]</scope>
</reference>